<protein>
    <submittedName>
        <fullName evidence="2">IS110 family transposase</fullName>
    </submittedName>
</protein>
<dbReference type="GO" id="GO:0006313">
    <property type="term" value="P:DNA transposition"/>
    <property type="evidence" value="ECO:0007669"/>
    <property type="project" value="InterPro"/>
</dbReference>
<reference evidence="3" key="1">
    <citation type="submission" date="2019-08" db="EMBL/GenBank/DDBJ databases">
        <title>Limnoglobus roseus gen. nov., sp. nov., a novel freshwater planctomycete with a giant genome from the family Gemmataceae.</title>
        <authorList>
            <person name="Kulichevskaya I.S."/>
            <person name="Naumoff D.G."/>
            <person name="Miroshnikov K."/>
            <person name="Ivanova A."/>
            <person name="Philippov D.A."/>
            <person name="Hakobyan A."/>
            <person name="Rijpstra I.C."/>
            <person name="Sinninghe Damste J.S."/>
            <person name="Liesack W."/>
            <person name="Dedysh S.N."/>
        </authorList>
    </citation>
    <scope>NUCLEOTIDE SEQUENCE [LARGE SCALE GENOMIC DNA]</scope>
    <source>
        <strain evidence="3">PX52</strain>
    </source>
</reference>
<organism evidence="2 3">
    <name type="scientific">Limnoglobus roseus</name>
    <dbReference type="NCBI Taxonomy" id="2598579"/>
    <lineage>
        <taxon>Bacteria</taxon>
        <taxon>Pseudomonadati</taxon>
        <taxon>Planctomycetota</taxon>
        <taxon>Planctomycetia</taxon>
        <taxon>Gemmatales</taxon>
        <taxon>Gemmataceae</taxon>
        <taxon>Limnoglobus</taxon>
    </lineage>
</organism>
<sequence>MPSAQAAAYCGLSPREFRSGSSVRGRTRLSKSGNARLRKALFLPTQTAVRFNPTLRRFFASLTDPDRRGGPKPKMQAIGACMRKLVMICDGVLKSRTPFDSTWGSRITS</sequence>
<dbReference type="Proteomes" id="UP000324974">
    <property type="component" value="Chromosome"/>
</dbReference>
<gene>
    <name evidence="2" type="ORF">PX52LOC_08049</name>
</gene>
<accession>A0A5C1AQM8</accession>
<dbReference type="Pfam" id="PF02371">
    <property type="entry name" value="Transposase_20"/>
    <property type="match status" value="1"/>
</dbReference>
<feature type="domain" description="Transposase IS116/IS110/IS902 C-terminal" evidence="1">
    <location>
        <begin position="3"/>
        <end position="59"/>
    </location>
</feature>
<dbReference type="KEGG" id="lrs:PX52LOC_08049"/>
<dbReference type="AlphaFoldDB" id="A0A5C1AQM8"/>
<dbReference type="InterPro" id="IPR003346">
    <property type="entry name" value="Transposase_20"/>
</dbReference>
<dbReference type="GO" id="GO:0004803">
    <property type="term" value="F:transposase activity"/>
    <property type="evidence" value="ECO:0007669"/>
    <property type="project" value="InterPro"/>
</dbReference>
<proteinExistence type="predicted"/>
<dbReference type="EMBL" id="CP042425">
    <property type="protein sequence ID" value="QEL20925.1"/>
    <property type="molecule type" value="Genomic_DNA"/>
</dbReference>
<name>A0A5C1AQM8_9BACT</name>
<evidence type="ECO:0000259" key="1">
    <source>
        <dbReference type="Pfam" id="PF02371"/>
    </source>
</evidence>
<evidence type="ECO:0000313" key="3">
    <source>
        <dbReference type="Proteomes" id="UP000324974"/>
    </source>
</evidence>
<dbReference type="InterPro" id="IPR047650">
    <property type="entry name" value="Transpos_IS110"/>
</dbReference>
<dbReference type="GO" id="GO:0003677">
    <property type="term" value="F:DNA binding"/>
    <property type="evidence" value="ECO:0007669"/>
    <property type="project" value="InterPro"/>
</dbReference>
<evidence type="ECO:0000313" key="2">
    <source>
        <dbReference type="EMBL" id="QEL20925.1"/>
    </source>
</evidence>
<dbReference type="PANTHER" id="PTHR33055:SF3">
    <property type="entry name" value="PUTATIVE TRANSPOSASE FOR IS117-RELATED"/>
    <property type="match status" value="1"/>
</dbReference>
<keyword evidence="3" id="KW-1185">Reference proteome</keyword>
<dbReference type="PANTHER" id="PTHR33055">
    <property type="entry name" value="TRANSPOSASE FOR INSERTION SEQUENCE ELEMENT IS1111A"/>
    <property type="match status" value="1"/>
</dbReference>